<protein>
    <submittedName>
        <fullName evidence="1">Peptidase S24</fullName>
    </submittedName>
</protein>
<dbReference type="Proteomes" id="UP000430508">
    <property type="component" value="Chromosome"/>
</dbReference>
<evidence type="ECO:0000313" key="2">
    <source>
        <dbReference type="Proteomes" id="UP000430508"/>
    </source>
</evidence>
<name>A0A857DJN5_9FIRM</name>
<gene>
    <name evidence="1" type="ORF">GQ588_09880</name>
</gene>
<dbReference type="InterPro" id="IPR036286">
    <property type="entry name" value="LexA/Signal_pep-like_sf"/>
</dbReference>
<sequence length="152" mass="17866">MHQVKKVKADGLFPVVLDLLSQGQDVRLPVSGSSMVPFLRDAIDSVEFSQGSFDQIKRGDIVLIRRMNSYYVMHRVLKKKKDHFFMVGDAQQWIEGPLYPEQIIAVVPAIWRKDKRIPCSDLRLKTLVHIWLILRPCRYFIMKVYRKIRKLI</sequence>
<proteinExistence type="predicted"/>
<accession>A0A857DJN5</accession>
<reference evidence="1 2" key="1">
    <citation type="submission" date="2019-12" db="EMBL/GenBank/DDBJ databases">
        <title>Sequence classification of anaerobic respiratory reductive dehalogenases: First we see many, then we see few.</title>
        <authorList>
            <person name="Molenda O."/>
            <person name="Puentes Jacome L.A."/>
            <person name="Cao X."/>
            <person name="Nesbo C.L."/>
            <person name="Tang S."/>
            <person name="Morson N."/>
            <person name="Patron J."/>
            <person name="Lomheim L."/>
            <person name="Wishart D.S."/>
            <person name="Edwards E.A."/>
        </authorList>
    </citation>
    <scope>NUCLEOTIDE SEQUENCE [LARGE SCALE GENOMIC DNA]</scope>
    <source>
        <strain evidence="1 2">12DCA</strain>
    </source>
</reference>
<dbReference type="SUPFAM" id="SSF51306">
    <property type="entry name" value="LexA/Signal peptidase"/>
    <property type="match status" value="1"/>
</dbReference>
<dbReference type="RefSeq" id="WP_158208297.1">
    <property type="nucleotide sequence ID" value="NZ_CP046996.1"/>
</dbReference>
<evidence type="ECO:0000313" key="1">
    <source>
        <dbReference type="EMBL" id="QHA00921.1"/>
    </source>
</evidence>
<dbReference type="AlphaFoldDB" id="A0A857DJN5"/>
<organism evidence="1 2">
    <name type="scientific">Dehalobacter restrictus</name>
    <dbReference type="NCBI Taxonomy" id="55583"/>
    <lineage>
        <taxon>Bacteria</taxon>
        <taxon>Bacillati</taxon>
        <taxon>Bacillota</taxon>
        <taxon>Clostridia</taxon>
        <taxon>Eubacteriales</taxon>
        <taxon>Desulfitobacteriaceae</taxon>
        <taxon>Dehalobacter</taxon>
    </lineage>
</organism>
<dbReference type="EMBL" id="CP046996">
    <property type="protein sequence ID" value="QHA00921.1"/>
    <property type="molecule type" value="Genomic_DNA"/>
</dbReference>
<dbReference type="CDD" id="cd06462">
    <property type="entry name" value="Peptidase_S24_S26"/>
    <property type="match status" value="1"/>
</dbReference>